<dbReference type="PROSITE" id="PS51635">
    <property type="entry name" value="PNPLA"/>
    <property type="match status" value="1"/>
</dbReference>
<comment type="caution">
    <text evidence="2">Lacks conserved residue(s) required for the propagation of feature annotation.</text>
</comment>
<gene>
    <name evidence="5" type="ORF">HETSPECPRED_001042</name>
</gene>
<evidence type="ECO:0000256" key="2">
    <source>
        <dbReference type="PROSITE-ProRule" id="PRU01161"/>
    </source>
</evidence>
<feature type="compositionally biased region" description="Low complexity" evidence="3">
    <location>
        <begin position="147"/>
        <end position="156"/>
    </location>
</feature>
<evidence type="ECO:0000313" key="6">
    <source>
        <dbReference type="Proteomes" id="UP000664521"/>
    </source>
</evidence>
<evidence type="ECO:0000313" key="5">
    <source>
        <dbReference type="EMBL" id="CAF9938349.1"/>
    </source>
</evidence>
<dbReference type="InterPro" id="IPR016035">
    <property type="entry name" value="Acyl_Trfase/lysoPLipase"/>
</dbReference>
<name>A0A8H3J0E6_9LECA</name>
<feature type="region of interest" description="Disordered" evidence="3">
    <location>
        <begin position="493"/>
        <end position="596"/>
    </location>
</feature>
<proteinExistence type="predicted"/>
<dbReference type="Pfam" id="PF01734">
    <property type="entry name" value="Patatin"/>
    <property type="match status" value="1"/>
</dbReference>
<dbReference type="EMBL" id="CAJPDS010000112">
    <property type="protein sequence ID" value="CAF9938349.1"/>
    <property type="molecule type" value="Genomic_DNA"/>
</dbReference>
<dbReference type="GO" id="GO:0047499">
    <property type="term" value="F:calcium-independent phospholipase A2 activity"/>
    <property type="evidence" value="ECO:0007669"/>
    <property type="project" value="TreeGrafter"/>
</dbReference>
<dbReference type="PANTHER" id="PTHR24185">
    <property type="entry name" value="CALCIUM-INDEPENDENT PHOSPHOLIPASE A2-GAMMA"/>
    <property type="match status" value="1"/>
</dbReference>
<keyword evidence="6" id="KW-1185">Reference proteome</keyword>
<dbReference type="Gene3D" id="3.40.1090.10">
    <property type="entry name" value="Cytosolic phospholipase A2 catalytic domain"/>
    <property type="match status" value="1"/>
</dbReference>
<dbReference type="GO" id="GO:0019369">
    <property type="term" value="P:arachidonate metabolic process"/>
    <property type="evidence" value="ECO:0007669"/>
    <property type="project" value="TreeGrafter"/>
</dbReference>
<dbReference type="Proteomes" id="UP000664521">
    <property type="component" value="Unassembled WGS sequence"/>
</dbReference>
<feature type="region of interest" description="Disordered" evidence="3">
    <location>
        <begin position="138"/>
        <end position="193"/>
    </location>
</feature>
<dbReference type="InterPro" id="IPR002641">
    <property type="entry name" value="PNPLA_dom"/>
</dbReference>
<dbReference type="PANTHER" id="PTHR24185:SF4">
    <property type="entry name" value="SERINE HYDROLASE, PUTATIVE (AFU_ORTHOLOGUE AFUA_2G07870)-RELATED"/>
    <property type="match status" value="1"/>
</dbReference>
<protein>
    <recommendedName>
        <fullName evidence="4">PNPLA domain-containing protein</fullName>
    </recommendedName>
</protein>
<dbReference type="GO" id="GO:0016020">
    <property type="term" value="C:membrane"/>
    <property type="evidence" value="ECO:0007669"/>
    <property type="project" value="TreeGrafter"/>
</dbReference>
<feature type="compositionally biased region" description="Polar residues" evidence="3">
    <location>
        <begin position="510"/>
        <end position="522"/>
    </location>
</feature>
<keyword evidence="1" id="KW-0443">Lipid metabolism</keyword>
<dbReference type="GO" id="GO:0046486">
    <property type="term" value="P:glycerolipid metabolic process"/>
    <property type="evidence" value="ECO:0007669"/>
    <property type="project" value="UniProtKB-ARBA"/>
</dbReference>
<evidence type="ECO:0000256" key="1">
    <source>
        <dbReference type="ARBA" id="ARBA00023098"/>
    </source>
</evidence>
<feature type="domain" description="PNPLA" evidence="4">
    <location>
        <begin position="20"/>
        <end position="286"/>
    </location>
</feature>
<dbReference type="AlphaFoldDB" id="A0A8H3J0E6"/>
<reference evidence="5" key="1">
    <citation type="submission" date="2021-03" db="EMBL/GenBank/DDBJ databases">
        <authorList>
            <person name="Tagirdzhanova G."/>
        </authorList>
    </citation>
    <scope>NUCLEOTIDE SEQUENCE</scope>
</reference>
<evidence type="ECO:0000259" key="4">
    <source>
        <dbReference type="PROSITE" id="PS51635"/>
    </source>
</evidence>
<accession>A0A8H3J0E6</accession>
<organism evidence="5 6">
    <name type="scientific">Heterodermia speciosa</name>
    <dbReference type="NCBI Taxonomy" id="116794"/>
    <lineage>
        <taxon>Eukaryota</taxon>
        <taxon>Fungi</taxon>
        <taxon>Dikarya</taxon>
        <taxon>Ascomycota</taxon>
        <taxon>Pezizomycotina</taxon>
        <taxon>Lecanoromycetes</taxon>
        <taxon>OSLEUM clade</taxon>
        <taxon>Lecanoromycetidae</taxon>
        <taxon>Caliciales</taxon>
        <taxon>Physciaceae</taxon>
        <taxon>Heterodermia</taxon>
    </lineage>
</organism>
<dbReference type="OrthoDB" id="630895at2759"/>
<feature type="region of interest" description="Disordered" evidence="3">
    <location>
        <begin position="417"/>
        <end position="481"/>
    </location>
</feature>
<evidence type="ECO:0000256" key="3">
    <source>
        <dbReference type="SAM" id="MobiDB-lite"/>
    </source>
</evidence>
<sequence length="596" mass="66409">MDSSRLRRKDTTQGQPLRILSLDGGGVRGYSMMIILREFMHQTYVASHGAEGEGPEGVDPRPKPCEYFDLIAGTGTGGLIAIMLGRMRMDLVECMEVYVRMTRKVFETDKTIAGIPYRSTLFKASKLEDAIKECVREYEQEKDKKSSSGVPGSPLSPNRPQSVYSSDGTSHRRSLSSNFGGPMSPVRPGANGNPNAYMYDTRENRTKTAVTGVYKKTNPKSPTTTALLRSYRSRKKPGLEYLYPIWQAGRATCATKLAFKPIQIGSSVFLDEGGGVYNPSPLILEEAVVNEWPNRPVGVFLSIGTGKRAAGNSNMHAEWWESFAGGMGDFAEAKRRLIEKIEGCEMTHLDMLDVHLGKRGVDPANYYRLNVEVGVGEFGMNEWSRLTDISNSTETYLSTQEVDKMIGDAARKMGRIERAKRSDSVATGIHEQRSFEKASVPSAIPPVPEDHAIELPSEDVPSLYPRPLSKPGLQYPAPNTVYPQRYENSEQDKFTIEPDDPPQYYRHGPRTSQDLPFRNSSELGGAERPATIHGDASYRRPEPPPLPPKTPIQFHDDERRHTSPPRAYEHTYLPYPDTDGPPPVVNMARKPEYSGR</sequence>
<comment type="caution">
    <text evidence="5">The sequence shown here is derived from an EMBL/GenBank/DDBJ whole genome shotgun (WGS) entry which is preliminary data.</text>
</comment>
<feature type="short sequence motif" description="GXGXXG" evidence="2">
    <location>
        <begin position="24"/>
        <end position="29"/>
    </location>
</feature>
<dbReference type="SUPFAM" id="SSF52151">
    <property type="entry name" value="FabD/lysophospholipase-like"/>
    <property type="match status" value="1"/>
</dbReference>
<feature type="compositionally biased region" description="Polar residues" evidence="3">
    <location>
        <begin position="158"/>
        <end position="168"/>
    </location>
</feature>